<proteinExistence type="predicted"/>
<protein>
    <submittedName>
        <fullName evidence="1">Uncharacterized protein</fullName>
    </submittedName>
</protein>
<dbReference type="Proteomes" id="UP000663844">
    <property type="component" value="Unassembled WGS sequence"/>
</dbReference>
<evidence type="ECO:0000313" key="2">
    <source>
        <dbReference type="Proteomes" id="UP000663844"/>
    </source>
</evidence>
<dbReference type="AlphaFoldDB" id="A0A819GU73"/>
<evidence type="ECO:0000313" key="1">
    <source>
        <dbReference type="EMBL" id="CAF3887269.1"/>
    </source>
</evidence>
<gene>
    <name evidence="1" type="ORF">OXD698_LOCUS23218</name>
</gene>
<sequence>MSDAINHVSSEQQYRKLSAVFNNTDEPLNYIQPIDVTRRALLTTIPSKDLLLINFHAANDRTGFRSRLWRDMCVSKGIANRTFYECISKTGGVQIKELAHIYTRNRQYLFWLSPRGRGLDCHRTWEALYLDIIPVVWNTSLNVLYEKLPVLIINDHKELPVSSSQGSHSLEYYED</sequence>
<name>A0A819GU73_9BILA</name>
<accession>A0A819GU73</accession>
<comment type="caution">
    <text evidence="1">The sequence shown here is derived from an EMBL/GenBank/DDBJ whole genome shotgun (WGS) entry which is preliminary data.</text>
</comment>
<dbReference type="EMBL" id="CAJOAZ010002043">
    <property type="protein sequence ID" value="CAF3887269.1"/>
    <property type="molecule type" value="Genomic_DNA"/>
</dbReference>
<reference evidence="1" key="1">
    <citation type="submission" date="2021-02" db="EMBL/GenBank/DDBJ databases">
        <authorList>
            <person name="Nowell W R."/>
        </authorList>
    </citation>
    <scope>NUCLEOTIDE SEQUENCE</scope>
</reference>
<organism evidence="1 2">
    <name type="scientific">Adineta steineri</name>
    <dbReference type="NCBI Taxonomy" id="433720"/>
    <lineage>
        <taxon>Eukaryota</taxon>
        <taxon>Metazoa</taxon>
        <taxon>Spiralia</taxon>
        <taxon>Gnathifera</taxon>
        <taxon>Rotifera</taxon>
        <taxon>Eurotatoria</taxon>
        <taxon>Bdelloidea</taxon>
        <taxon>Adinetida</taxon>
        <taxon>Adinetidae</taxon>
        <taxon>Adineta</taxon>
    </lineage>
</organism>